<dbReference type="InterPro" id="IPR036329">
    <property type="entry name" value="Aro-AA_hydroxylase_C_sf"/>
</dbReference>
<dbReference type="Proteomes" id="UP000050761">
    <property type="component" value="Unassembled WGS sequence"/>
</dbReference>
<accession>A0A183GTW9</accession>
<reference evidence="4" key="2">
    <citation type="submission" date="2019-09" db="UniProtKB">
        <authorList>
            <consortium name="WormBaseParasite"/>
        </authorList>
    </citation>
    <scope>IDENTIFICATION</scope>
</reference>
<name>A0A183GTW9_HELPZ</name>
<dbReference type="InterPro" id="IPR019774">
    <property type="entry name" value="Aromatic-AA_hydroxylase_C"/>
</dbReference>
<evidence type="ECO:0000313" key="4">
    <source>
        <dbReference type="WBParaSite" id="HPBE_0002613901-mRNA-1"/>
    </source>
</evidence>
<reference evidence="2 3" key="1">
    <citation type="submission" date="2018-11" db="EMBL/GenBank/DDBJ databases">
        <authorList>
            <consortium name="Pathogen Informatics"/>
        </authorList>
    </citation>
    <scope>NUCLEOTIDE SEQUENCE [LARGE SCALE GENOMIC DNA]</scope>
</reference>
<accession>A0A3P8IDD1</accession>
<protein>
    <submittedName>
        <fullName evidence="4">BH4_AAA_HYDROXYL_2 domain-containing protein</fullName>
    </submittedName>
</protein>
<dbReference type="Gene3D" id="1.10.800.10">
    <property type="entry name" value="Aromatic amino acid hydroxylase"/>
    <property type="match status" value="1"/>
</dbReference>
<feature type="domain" description="Biopterin-dependent aromatic amino acid hydroxylase family profile" evidence="1">
    <location>
        <begin position="10"/>
        <end position="58"/>
    </location>
</feature>
<gene>
    <name evidence="2" type="ORF">HPBE_LOCUS26138</name>
</gene>
<dbReference type="EMBL" id="UZAH01039255">
    <property type="protein sequence ID" value="VDP55873.1"/>
    <property type="molecule type" value="Genomic_DNA"/>
</dbReference>
<dbReference type="InterPro" id="IPR036951">
    <property type="entry name" value="ArAA_hydroxylase_sf"/>
</dbReference>
<proteinExistence type="predicted"/>
<organism evidence="3 4">
    <name type="scientific">Heligmosomoides polygyrus</name>
    <name type="common">Parasitic roundworm</name>
    <dbReference type="NCBI Taxonomy" id="6339"/>
    <lineage>
        <taxon>Eukaryota</taxon>
        <taxon>Metazoa</taxon>
        <taxon>Ecdysozoa</taxon>
        <taxon>Nematoda</taxon>
        <taxon>Chromadorea</taxon>
        <taxon>Rhabditida</taxon>
        <taxon>Rhabditina</taxon>
        <taxon>Rhabditomorpha</taxon>
        <taxon>Strongyloidea</taxon>
        <taxon>Heligmosomidae</taxon>
        <taxon>Heligmosomoides</taxon>
    </lineage>
</organism>
<evidence type="ECO:0000313" key="2">
    <source>
        <dbReference type="EMBL" id="VDP55873.1"/>
    </source>
</evidence>
<dbReference type="WBParaSite" id="HPBE_0002613901-mRNA-1">
    <property type="protein sequence ID" value="HPBE_0002613901-mRNA-1"/>
    <property type="gene ID" value="HPBE_0002613901"/>
</dbReference>
<dbReference type="GO" id="GO:0005506">
    <property type="term" value="F:iron ion binding"/>
    <property type="evidence" value="ECO:0007669"/>
    <property type="project" value="InterPro"/>
</dbReference>
<dbReference type="GO" id="GO:0009072">
    <property type="term" value="P:aromatic amino acid metabolic process"/>
    <property type="evidence" value="ECO:0007669"/>
    <property type="project" value="InterPro"/>
</dbReference>
<dbReference type="GO" id="GO:0016714">
    <property type="term" value="F:oxidoreductase activity, acting on paired donors, with incorporation or reduction of molecular oxygen, reduced pteridine as one donor, and incorporation of one atom of oxygen"/>
    <property type="evidence" value="ECO:0007669"/>
    <property type="project" value="InterPro"/>
</dbReference>
<dbReference type="OrthoDB" id="6285300at2759"/>
<evidence type="ECO:0000313" key="3">
    <source>
        <dbReference type="Proteomes" id="UP000050761"/>
    </source>
</evidence>
<keyword evidence="3" id="KW-1185">Reference proteome</keyword>
<dbReference type="Pfam" id="PF00351">
    <property type="entry name" value="Biopterin_H"/>
    <property type="match status" value="1"/>
</dbReference>
<dbReference type="SUPFAM" id="SSF56534">
    <property type="entry name" value="Aromatic aminoacid monoxygenases, catalytic and oligomerization domains"/>
    <property type="match status" value="1"/>
</dbReference>
<evidence type="ECO:0000259" key="1">
    <source>
        <dbReference type="Pfam" id="PF00351"/>
    </source>
</evidence>
<sequence>MSQTQLFYSRAWTATIPRSFQVRYNAYTQRIEVLDRVSVLQRMVREIKGEIITLEDALGKVSAAAQ</sequence>
<dbReference type="AlphaFoldDB" id="A0A183GTW9"/>